<feature type="transmembrane region" description="Helical" evidence="1">
    <location>
        <begin position="71"/>
        <end position="96"/>
    </location>
</feature>
<dbReference type="Pfam" id="PF10110">
    <property type="entry name" value="GPDPase_memb"/>
    <property type="match status" value="1"/>
</dbReference>
<feature type="transmembrane region" description="Helical" evidence="1">
    <location>
        <begin position="308"/>
        <end position="330"/>
    </location>
</feature>
<comment type="caution">
    <text evidence="3">The sequence shown here is derived from an EMBL/GenBank/DDBJ whole genome shotgun (WGS) entry which is preliminary data.</text>
</comment>
<proteinExistence type="predicted"/>
<dbReference type="InterPro" id="IPR030395">
    <property type="entry name" value="GP_PDE_dom"/>
</dbReference>
<dbReference type="PANTHER" id="PTHR46211">
    <property type="entry name" value="GLYCEROPHOSPHORYL DIESTER PHOSPHODIESTERASE"/>
    <property type="match status" value="1"/>
</dbReference>
<evidence type="ECO:0000259" key="2">
    <source>
        <dbReference type="PROSITE" id="PS51704"/>
    </source>
</evidence>
<feature type="transmembrane region" description="Helical" evidence="1">
    <location>
        <begin position="127"/>
        <end position="148"/>
    </location>
</feature>
<dbReference type="Pfam" id="PF03009">
    <property type="entry name" value="GDPD"/>
    <property type="match status" value="1"/>
</dbReference>
<evidence type="ECO:0000313" key="3">
    <source>
        <dbReference type="EMBL" id="KRM40647.1"/>
    </source>
</evidence>
<feature type="domain" description="GP-PDE" evidence="2">
    <location>
        <begin position="338"/>
        <end position="566"/>
    </location>
</feature>
<dbReference type="PATRIC" id="fig|1423754.3.peg.261"/>
<dbReference type="EMBL" id="AZGI01000013">
    <property type="protein sequence ID" value="KRM40647.1"/>
    <property type="molecule type" value="Genomic_DNA"/>
</dbReference>
<dbReference type="SUPFAM" id="SSF51695">
    <property type="entry name" value="PLC-like phosphodiesterases"/>
    <property type="match status" value="1"/>
</dbReference>
<keyword evidence="4" id="KW-1185">Reference proteome</keyword>
<sequence>MKTAINEIRGYSDKFKQNLLQYVLLLLSLDLFNQIIIIPLFRYVTTFVLQAGAIPFVSYQNVVTIITTNTLVFVTLIIELILLLIVIYAQFAFLLLSIKAIDNQDFHLGDIFKQTWQRIKKIRAGSVLLLTAYFLLIMPFADIVFRTPLLSKIQIPEFILDYMTRSPILLGILIAAYIIIFVMGIRLILTLPIMIFQEKKTWSAMKASWQATKNWNWWKILSRLLILAIISMIILAVFYIAIYLFQILWDLLPGKFSWFMAIVNLSLIQIGSELVMIWAMIIAFLILFAPLKLKYDKNSQKHFSAKTIVFTSILALLLTAGSVATNILYINGTNSKGPVTVSHRGVNDKNGVQNTIPALKKTAKLKPDYVEIDLHETKDKQFVVLHDESLEELTGVRKLPSQLTLKELTKLTAKENGHEAKIASFDQYLAAAQKLHQKLLIEIKTTPKDSKKILQRFNKKYGQTIIKNKYQVQSLDYRVIEGLHEINPKLFVLYIQPYNFTYPHSVADGYSMEYSTLNSDFIWQAHAEDHPVYAWTINDEKLMKQMCYDQVDGIITDRLSMAKKAIRDFQDNSNHANRILNYIMVLPTRSELEV</sequence>
<dbReference type="PROSITE" id="PS51704">
    <property type="entry name" value="GP_PDE"/>
    <property type="match status" value="1"/>
</dbReference>
<keyword evidence="1" id="KW-0472">Membrane</keyword>
<dbReference type="GO" id="GO:0008081">
    <property type="term" value="F:phosphoric diester hydrolase activity"/>
    <property type="evidence" value="ECO:0007669"/>
    <property type="project" value="InterPro"/>
</dbReference>
<protein>
    <submittedName>
        <fullName evidence="3">Glycerophosphodiester phosphodiesterase</fullName>
    </submittedName>
</protein>
<dbReference type="Proteomes" id="UP000051223">
    <property type="component" value="Unassembled WGS sequence"/>
</dbReference>
<evidence type="ECO:0000256" key="1">
    <source>
        <dbReference type="SAM" id="Phobius"/>
    </source>
</evidence>
<evidence type="ECO:0000313" key="4">
    <source>
        <dbReference type="Proteomes" id="UP000051223"/>
    </source>
</evidence>
<dbReference type="eggNOG" id="COG0584">
    <property type="taxonomic scope" value="Bacteria"/>
</dbReference>
<dbReference type="InterPro" id="IPR018476">
    <property type="entry name" value="GlyceroP-diester-Pdiesterase_M"/>
</dbReference>
<dbReference type="PANTHER" id="PTHR46211:SF8">
    <property type="entry name" value="PHOSPHODIESTERASE"/>
    <property type="match status" value="1"/>
</dbReference>
<accession>A0A0R1YDV4</accession>
<dbReference type="GO" id="GO:0006629">
    <property type="term" value="P:lipid metabolic process"/>
    <property type="evidence" value="ECO:0007669"/>
    <property type="project" value="InterPro"/>
</dbReference>
<dbReference type="CDD" id="cd08579">
    <property type="entry name" value="GDPD_memb_like"/>
    <property type="match status" value="1"/>
</dbReference>
<dbReference type="STRING" id="1423754.FC39_GL000250"/>
<dbReference type="InterPro" id="IPR017946">
    <property type="entry name" value="PLC-like_Pdiesterase_TIM-brl"/>
</dbReference>
<dbReference type="OrthoDB" id="384721at2"/>
<dbReference type="eggNOG" id="COG4781">
    <property type="taxonomic scope" value="Bacteria"/>
</dbReference>
<dbReference type="RefSeq" id="WP_025080629.1">
    <property type="nucleotide sequence ID" value="NZ_AZGI01000013.1"/>
</dbReference>
<reference evidence="3 4" key="1">
    <citation type="journal article" date="2015" name="Genome Announc.">
        <title>Expanding the biotechnology potential of lactobacilli through comparative genomics of 213 strains and associated genera.</title>
        <authorList>
            <person name="Sun Z."/>
            <person name="Harris H.M."/>
            <person name="McCann A."/>
            <person name="Guo C."/>
            <person name="Argimon S."/>
            <person name="Zhang W."/>
            <person name="Yang X."/>
            <person name="Jeffery I.B."/>
            <person name="Cooney J.C."/>
            <person name="Kagawa T.F."/>
            <person name="Liu W."/>
            <person name="Song Y."/>
            <person name="Salvetti E."/>
            <person name="Wrobel A."/>
            <person name="Rasinkangas P."/>
            <person name="Parkhill J."/>
            <person name="Rea M.C."/>
            <person name="O'Sullivan O."/>
            <person name="Ritari J."/>
            <person name="Douillard F.P."/>
            <person name="Paul Ross R."/>
            <person name="Yang R."/>
            <person name="Briner A.E."/>
            <person name="Felis G.E."/>
            <person name="de Vos W.M."/>
            <person name="Barrangou R."/>
            <person name="Klaenhammer T.R."/>
            <person name="Caufield P.W."/>
            <person name="Cui Y."/>
            <person name="Zhang H."/>
            <person name="O'Toole P.W."/>
        </authorList>
    </citation>
    <scope>NUCLEOTIDE SEQUENCE [LARGE SCALE GENOMIC DNA]</scope>
    <source>
        <strain evidence="3 4">DSM 5661</strain>
    </source>
</reference>
<organism evidence="3 4">
    <name type="scientific">Lactobacillus hamsteri DSM 5661 = JCM 6256</name>
    <dbReference type="NCBI Taxonomy" id="1423754"/>
    <lineage>
        <taxon>Bacteria</taxon>
        <taxon>Bacillati</taxon>
        <taxon>Bacillota</taxon>
        <taxon>Bacilli</taxon>
        <taxon>Lactobacillales</taxon>
        <taxon>Lactobacillaceae</taxon>
        <taxon>Lactobacillus</taxon>
    </lineage>
</organism>
<keyword evidence="1" id="KW-1133">Transmembrane helix</keyword>
<feature type="transmembrane region" description="Helical" evidence="1">
    <location>
        <begin position="20"/>
        <end position="41"/>
    </location>
</feature>
<dbReference type="Gene3D" id="3.20.20.190">
    <property type="entry name" value="Phosphatidylinositol (PI) phosphodiesterase"/>
    <property type="match status" value="1"/>
</dbReference>
<feature type="transmembrane region" description="Helical" evidence="1">
    <location>
        <begin position="258"/>
        <end position="288"/>
    </location>
</feature>
<feature type="transmembrane region" description="Helical" evidence="1">
    <location>
        <begin position="224"/>
        <end position="246"/>
    </location>
</feature>
<dbReference type="AlphaFoldDB" id="A0A0R1YDV4"/>
<gene>
    <name evidence="3" type="ORF">FC39_GL000250</name>
</gene>
<feature type="transmembrane region" description="Helical" evidence="1">
    <location>
        <begin position="168"/>
        <end position="196"/>
    </location>
</feature>
<keyword evidence="1" id="KW-0812">Transmembrane</keyword>
<name>A0A0R1YDV4_9LACO</name>